<name>A0A4U9CSS2_RAOTE</name>
<dbReference type="Proteomes" id="UP000339249">
    <property type="component" value="Unassembled WGS sequence"/>
</dbReference>
<reference evidence="1 2" key="1">
    <citation type="submission" date="2019-04" db="EMBL/GenBank/DDBJ databases">
        <authorList>
            <consortium name="Pathogen Informatics"/>
        </authorList>
    </citation>
    <scope>NUCLEOTIDE SEQUENCE [LARGE SCALE GENOMIC DNA]</scope>
    <source>
        <strain evidence="1 2">NCTC9185</strain>
    </source>
</reference>
<organism evidence="1 2">
    <name type="scientific">Raoultella terrigena</name>
    <name type="common">Klebsiella terrigena</name>
    <dbReference type="NCBI Taxonomy" id="577"/>
    <lineage>
        <taxon>Bacteria</taxon>
        <taxon>Pseudomonadati</taxon>
        <taxon>Pseudomonadota</taxon>
        <taxon>Gammaproteobacteria</taxon>
        <taxon>Enterobacterales</taxon>
        <taxon>Enterobacteriaceae</taxon>
        <taxon>Klebsiella/Raoultella group</taxon>
        <taxon>Raoultella</taxon>
    </lineage>
</organism>
<dbReference type="AlphaFoldDB" id="A0A4U9CSS2"/>
<evidence type="ECO:0000313" key="1">
    <source>
        <dbReference type="EMBL" id="VTN08311.1"/>
    </source>
</evidence>
<evidence type="ECO:0000313" key="2">
    <source>
        <dbReference type="Proteomes" id="UP000339249"/>
    </source>
</evidence>
<proteinExistence type="predicted"/>
<accession>A0A4U9CSS2</accession>
<dbReference type="EMBL" id="CABDVU010000001">
    <property type="protein sequence ID" value="VTN08311.1"/>
    <property type="molecule type" value="Genomic_DNA"/>
</dbReference>
<sequence>MPVASIASDDKNQPSSNLLDGVETFSIECFGMPQQTTLDMDACMGVEIDHVNWVRDKYQAKALNRIQQDNKDDPLLQQKLTAAFNDESKAWSALIDKASTSVMIDSDGGTISGTASSIRQIGLIELQIHDIWENWLRFGDSTPPLLPEPQIQGCTIKSSRFLKSDAPFGRFFVPVTLASGTFKPTAR</sequence>
<protein>
    <submittedName>
        <fullName evidence="1">Uncharacterized protein</fullName>
    </submittedName>
</protein>
<gene>
    <name evidence="1" type="ORF">NCTC9185_00186</name>
</gene>